<protein>
    <submittedName>
        <fullName evidence="1">Uncharacterized protein</fullName>
    </submittedName>
</protein>
<dbReference type="EMBL" id="BKCM01000005">
    <property type="protein sequence ID" value="GER00536.1"/>
    <property type="molecule type" value="Genomic_DNA"/>
</dbReference>
<dbReference type="AlphaFoldDB" id="A0A5A7N0F8"/>
<accession>A0A5A7N0F8</accession>
<reference evidence="1 2" key="1">
    <citation type="submission" date="2019-09" db="EMBL/GenBank/DDBJ databases">
        <title>NBRP : Genome information of microbial organism related human and environment.</title>
        <authorList>
            <person name="Hattori M."/>
            <person name="Oshima K."/>
            <person name="Inaba H."/>
            <person name="Suda W."/>
            <person name="Sakamoto M."/>
            <person name="Iino T."/>
            <person name="Kitahara M."/>
            <person name="Oshida Y."/>
            <person name="Iida T."/>
            <person name="Kudo T."/>
            <person name="Itoh T."/>
            <person name="Ohkuma M."/>
        </authorList>
    </citation>
    <scope>NUCLEOTIDE SEQUENCE [LARGE SCALE GENOMIC DNA]</scope>
    <source>
        <strain evidence="1 2">Mie-1</strain>
    </source>
</reference>
<dbReference type="Proteomes" id="UP000325187">
    <property type="component" value="Unassembled WGS sequence"/>
</dbReference>
<sequence>MRAFQHFDAGQIMQFDICLPAAAILFVTRGDDRFIIINANGCGARTVDAADDIFLVAGAEILKLQLGIIPARSENSVANISSMVLPPMA</sequence>
<name>A0A5A7N0F8_9PROT</name>
<comment type="caution">
    <text evidence="1">The sequence shown here is derived from an EMBL/GenBank/DDBJ whole genome shotgun (WGS) entry which is preliminary data.</text>
</comment>
<organism evidence="1 2">
    <name type="scientific">Iodidimonas gelatinilytica</name>
    <dbReference type="NCBI Taxonomy" id="1236966"/>
    <lineage>
        <taxon>Bacteria</taxon>
        <taxon>Pseudomonadati</taxon>
        <taxon>Pseudomonadota</taxon>
        <taxon>Alphaproteobacteria</taxon>
        <taxon>Iodidimonadales</taxon>
        <taxon>Iodidimonadaceae</taxon>
        <taxon>Iodidimonas</taxon>
    </lineage>
</organism>
<keyword evidence="2" id="KW-1185">Reference proteome</keyword>
<proteinExistence type="predicted"/>
<gene>
    <name evidence="1" type="ORF">JCM17845_11590</name>
</gene>
<evidence type="ECO:0000313" key="2">
    <source>
        <dbReference type="Proteomes" id="UP000325187"/>
    </source>
</evidence>
<evidence type="ECO:0000313" key="1">
    <source>
        <dbReference type="EMBL" id="GER00536.1"/>
    </source>
</evidence>